<keyword evidence="8 14" id="KW-0560">Oxidoreductase</keyword>
<organism evidence="18 19">
    <name type="scientific">Alkalihalobacillus trypoxylicola</name>
    <dbReference type="NCBI Taxonomy" id="519424"/>
    <lineage>
        <taxon>Bacteria</taxon>
        <taxon>Bacillati</taxon>
        <taxon>Bacillota</taxon>
        <taxon>Bacilli</taxon>
        <taxon>Bacillales</taxon>
        <taxon>Bacillaceae</taxon>
        <taxon>Alkalihalobacillus</taxon>
    </lineage>
</organism>
<dbReference type="NCBIfam" id="NF004976">
    <property type="entry name" value="PRK06349.1"/>
    <property type="match status" value="1"/>
</dbReference>
<evidence type="ECO:0000256" key="2">
    <source>
        <dbReference type="ARBA" id="ARBA00005062"/>
    </source>
</evidence>
<evidence type="ECO:0000256" key="9">
    <source>
        <dbReference type="ARBA" id="ARBA00023053"/>
    </source>
</evidence>
<dbReference type="Pfam" id="PF00742">
    <property type="entry name" value="Homoserine_dh"/>
    <property type="match status" value="1"/>
</dbReference>
<dbReference type="OrthoDB" id="9808167at2"/>
<evidence type="ECO:0000256" key="15">
    <source>
        <dbReference type="RuleBase" id="RU004171"/>
    </source>
</evidence>
<comment type="similarity">
    <text evidence="3 15">Belongs to the homoserine dehydrogenase family.</text>
</comment>
<dbReference type="RefSeq" id="WP_061949222.1">
    <property type="nucleotide sequence ID" value="NZ_LTAO01000023.1"/>
</dbReference>
<evidence type="ECO:0000259" key="17">
    <source>
        <dbReference type="Pfam" id="PF03447"/>
    </source>
</evidence>
<feature type="binding site" evidence="13">
    <location>
        <position position="130"/>
    </location>
    <ligand>
        <name>NADPH</name>
        <dbReference type="ChEBI" id="CHEBI:57783"/>
    </ligand>
</feature>
<dbReference type="PROSITE" id="PS01042">
    <property type="entry name" value="HOMOSER_DHGENASE"/>
    <property type="match status" value="1"/>
</dbReference>
<dbReference type="GO" id="GO:0009088">
    <property type="term" value="P:threonine biosynthetic process"/>
    <property type="evidence" value="ECO:0007669"/>
    <property type="project" value="UniProtKB-UniPathway"/>
</dbReference>
<keyword evidence="19" id="KW-1185">Reference proteome</keyword>
<dbReference type="GO" id="GO:0009086">
    <property type="term" value="P:methionine biosynthetic process"/>
    <property type="evidence" value="ECO:0007669"/>
    <property type="project" value="UniProtKB-KW"/>
</dbReference>
<evidence type="ECO:0000313" key="18">
    <source>
        <dbReference type="EMBL" id="KYG29420.1"/>
    </source>
</evidence>
<feature type="active site" description="Proton donor" evidence="12">
    <location>
        <position position="230"/>
    </location>
</feature>
<dbReference type="EMBL" id="LTAO01000023">
    <property type="protein sequence ID" value="KYG29420.1"/>
    <property type="molecule type" value="Genomic_DNA"/>
</dbReference>
<feature type="binding site" evidence="13">
    <location>
        <begin position="9"/>
        <end position="14"/>
    </location>
    <ligand>
        <name>NADP(+)</name>
        <dbReference type="ChEBI" id="CHEBI:58349"/>
    </ligand>
</feature>
<proteinExistence type="inferred from homology"/>
<dbReference type="InterPro" id="IPR005106">
    <property type="entry name" value="Asp/hSer_DH_NAD-bd"/>
</dbReference>
<keyword evidence="9" id="KW-0915">Sodium</keyword>
<feature type="binding site" evidence="13">
    <location>
        <position position="215"/>
    </location>
    <ligand>
        <name>L-homoserine</name>
        <dbReference type="ChEBI" id="CHEBI:57476"/>
    </ligand>
</feature>
<dbReference type="InterPro" id="IPR019811">
    <property type="entry name" value="HDH_CS"/>
</dbReference>
<evidence type="ECO:0000259" key="16">
    <source>
        <dbReference type="Pfam" id="PF00742"/>
    </source>
</evidence>
<gene>
    <name evidence="18" type="ORF">AZF04_07805</name>
</gene>
<feature type="domain" description="Aspartate/homoserine dehydrogenase NAD-binding" evidence="17">
    <location>
        <begin position="9"/>
        <end position="154"/>
    </location>
</feature>
<evidence type="ECO:0000256" key="13">
    <source>
        <dbReference type="PIRSR" id="PIRSR036497-2"/>
    </source>
</evidence>
<evidence type="ECO:0000256" key="1">
    <source>
        <dbReference type="ARBA" id="ARBA00005056"/>
    </source>
</evidence>
<dbReference type="SUPFAM" id="SSF55347">
    <property type="entry name" value="Glyceraldehyde-3-phosphate dehydrogenase-like, C-terminal domain"/>
    <property type="match status" value="1"/>
</dbReference>
<reference evidence="18" key="1">
    <citation type="submission" date="2016-02" db="EMBL/GenBank/DDBJ databases">
        <title>Genome sequence of Bacillus trypoxylicola KCTC 13244(T).</title>
        <authorList>
            <person name="Jeong H."/>
            <person name="Park S.-H."/>
            <person name="Choi S.-K."/>
        </authorList>
    </citation>
    <scope>NUCLEOTIDE SEQUENCE [LARGE SCALE GENOMIC DNA]</scope>
    <source>
        <strain evidence="18">KCTC 13244</strain>
    </source>
</reference>
<dbReference type="AlphaFoldDB" id="A0A162DEW2"/>
<evidence type="ECO:0000256" key="7">
    <source>
        <dbReference type="ARBA" id="ARBA00022697"/>
    </source>
</evidence>
<dbReference type="GO" id="GO:0050661">
    <property type="term" value="F:NADP binding"/>
    <property type="evidence" value="ECO:0007669"/>
    <property type="project" value="InterPro"/>
</dbReference>
<keyword evidence="7 14" id="KW-0791">Threonine biosynthesis</keyword>
<dbReference type="SUPFAM" id="SSF51735">
    <property type="entry name" value="NAD(P)-binding Rossmann-fold domains"/>
    <property type="match status" value="1"/>
</dbReference>
<keyword evidence="6 14" id="KW-0028">Amino-acid biosynthesis</keyword>
<dbReference type="Gene3D" id="3.40.50.720">
    <property type="entry name" value="NAD(P)-binding Rossmann-like Domain"/>
    <property type="match status" value="1"/>
</dbReference>
<accession>A0A162DEW2</accession>
<dbReference type="PANTHER" id="PTHR43331">
    <property type="entry name" value="HOMOSERINE DEHYDROGENASE"/>
    <property type="match status" value="1"/>
</dbReference>
<feature type="domain" description="Homoserine dehydrogenase catalytic" evidence="16">
    <location>
        <begin position="162"/>
        <end position="340"/>
    </location>
</feature>
<comment type="catalytic activity">
    <reaction evidence="11">
        <text>L-homoserine + NADP(+) = L-aspartate 4-semialdehyde + NADPH + H(+)</text>
        <dbReference type="Rhea" id="RHEA:15761"/>
        <dbReference type="ChEBI" id="CHEBI:15378"/>
        <dbReference type="ChEBI" id="CHEBI:57476"/>
        <dbReference type="ChEBI" id="CHEBI:57783"/>
        <dbReference type="ChEBI" id="CHEBI:58349"/>
        <dbReference type="ChEBI" id="CHEBI:537519"/>
        <dbReference type="EC" id="1.1.1.3"/>
    </reaction>
    <physiologicalReaction direction="right-to-left" evidence="11">
        <dbReference type="Rhea" id="RHEA:15763"/>
    </physiologicalReaction>
</comment>
<dbReference type="InterPro" id="IPR022697">
    <property type="entry name" value="HDH_short"/>
</dbReference>
<evidence type="ECO:0000256" key="6">
    <source>
        <dbReference type="ARBA" id="ARBA00022605"/>
    </source>
</evidence>
<sequence length="346" mass="36965">MTHKLALIGFGVVGQGLAKILLEKKESLKSNEGFEASIVAISDVQKGSLYHSKGLNIEKALQAIEDSGHLDSYSDEPGLIRGWDSLQTIKDCNADTIVEVSYTNVKTGQPAILHCEVAFNNGKNVVMTNKGPVALAYQKLSQLAKSNQVQWGFEGTVMSGTPTLRLPDVGLKGNKISEIRGILNGTTNYILTQMESEQISYESALKEAQNLGYAEADPSSDVEGLDARYKAVILANHLMGGELKVEEVECAGITSISSEMIEEAKKEGKRWKLLANVREEAGLILAKVGPEKLSITDPLAGVSGATNAVTFECDLLGPVTIMGAGAGQTETACSLLIDLIHMSKAQ</sequence>
<protein>
    <recommendedName>
        <fullName evidence="5 14">Homoserine dehydrogenase</fullName>
        <ecNumber evidence="4 14">1.1.1.3</ecNumber>
    </recommendedName>
</protein>
<dbReference type="EC" id="1.1.1.3" evidence="4 14"/>
<evidence type="ECO:0000256" key="8">
    <source>
        <dbReference type="ARBA" id="ARBA00023002"/>
    </source>
</evidence>
<evidence type="ECO:0000256" key="5">
    <source>
        <dbReference type="ARBA" id="ARBA00013376"/>
    </source>
</evidence>
<comment type="pathway">
    <text evidence="2 14">Amino-acid biosynthesis; L-methionine biosynthesis via de novo pathway; L-homoserine from L-aspartate: step 3/3.</text>
</comment>
<evidence type="ECO:0000256" key="12">
    <source>
        <dbReference type="PIRSR" id="PIRSR036497-1"/>
    </source>
</evidence>
<evidence type="ECO:0000256" key="4">
    <source>
        <dbReference type="ARBA" id="ARBA00013213"/>
    </source>
</evidence>
<dbReference type="Gene3D" id="3.30.360.10">
    <property type="entry name" value="Dihydrodipicolinate Reductase, domain 2"/>
    <property type="match status" value="1"/>
</dbReference>
<dbReference type="GO" id="GO:0004412">
    <property type="term" value="F:homoserine dehydrogenase activity"/>
    <property type="evidence" value="ECO:0007669"/>
    <property type="project" value="UniProtKB-EC"/>
</dbReference>
<evidence type="ECO:0000256" key="3">
    <source>
        <dbReference type="ARBA" id="ARBA00006753"/>
    </source>
</evidence>
<dbReference type="InterPro" id="IPR036291">
    <property type="entry name" value="NAD(P)-bd_dom_sf"/>
</dbReference>
<dbReference type="Pfam" id="PF03447">
    <property type="entry name" value="NAD_binding_3"/>
    <property type="match status" value="1"/>
</dbReference>
<keyword evidence="13 14" id="KW-0521">NADP</keyword>
<dbReference type="STRING" id="519424.AZF04_07805"/>
<evidence type="ECO:0000256" key="14">
    <source>
        <dbReference type="RuleBase" id="RU000579"/>
    </source>
</evidence>
<name>A0A162DEW2_9BACI</name>
<dbReference type="UniPathway" id="UPA00051">
    <property type="reaction ID" value="UER00465"/>
</dbReference>
<dbReference type="NCBIfam" id="NF004912">
    <property type="entry name" value="PRK06270.1"/>
    <property type="match status" value="1"/>
</dbReference>
<dbReference type="PANTHER" id="PTHR43331:SF1">
    <property type="entry name" value="HOMOSERINE DEHYDROGENASE"/>
    <property type="match status" value="1"/>
</dbReference>
<dbReference type="Proteomes" id="UP000075806">
    <property type="component" value="Unassembled WGS sequence"/>
</dbReference>
<evidence type="ECO:0000313" key="19">
    <source>
        <dbReference type="Proteomes" id="UP000075806"/>
    </source>
</evidence>
<dbReference type="InterPro" id="IPR001342">
    <property type="entry name" value="HDH_cat"/>
</dbReference>
<keyword evidence="10 14" id="KW-0486">Methionine biosynthesis</keyword>
<dbReference type="PIRSF" id="PIRSF036497">
    <property type="entry name" value="HDH_short"/>
    <property type="match status" value="1"/>
</dbReference>
<dbReference type="FunFam" id="3.30.360.10:FF:000005">
    <property type="entry name" value="Homoserine dehydrogenase"/>
    <property type="match status" value="1"/>
</dbReference>
<evidence type="ECO:0000256" key="11">
    <source>
        <dbReference type="ARBA" id="ARBA00048841"/>
    </source>
</evidence>
<dbReference type="UniPathway" id="UPA00050">
    <property type="reaction ID" value="UER00063"/>
</dbReference>
<evidence type="ECO:0000256" key="10">
    <source>
        <dbReference type="ARBA" id="ARBA00023167"/>
    </source>
</evidence>
<comment type="pathway">
    <text evidence="1 14">Amino-acid biosynthesis; L-threonine biosynthesis; L-threonine from L-aspartate: step 3/5.</text>
</comment>
<comment type="caution">
    <text evidence="18">The sequence shown here is derived from an EMBL/GenBank/DDBJ whole genome shotgun (WGS) entry which is preliminary data.</text>
</comment>